<dbReference type="Proteomes" id="UP001595847">
    <property type="component" value="Unassembled WGS sequence"/>
</dbReference>
<keyword evidence="2" id="KW-1133">Transmembrane helix</keyword>
<feature type="region of interest" description="Disordered" evidence="1">
    <location>
        <begin position="288"/>
        <end position="376"/>
    </location>
</feature>
<dbReference type="GO" id="GO:0016787">
    <property type="term" value="F:hydrolase activity"/>
    <property type="evidence" value="ECO:0007669"/>
    <property type="project" value="UniProtKB-KW"/>
</dbReference>
<proteinExistence type="predicted"/>
<dbReference type="SUPFAM" id="SSF52266">
    <property type="entry name" value="SGNH hydrolase"/>
    <property type="match status" value="1"/>
</dbReference>
<protein>
    <submittedName>
        <fullName evidence="4">SGNH/GDSL hydrolase family protein</fullName>
    </submittedName>
</protein>
<evidence type="ECO:0000256" key="1">
    <source>
        <dbReference type="SAM" id="MobiDB-lite"/>
    </source>
</evidence>
<gene>
    <name evidence="4" type="ORF">ACFOVU_02955</name>
</gene>
<sequence>MLRAARARRIATATAFGGGGITLLGASTIGLLYLQALQAHRTVGTTEWKPPRADGVYGTGDAPPIRFVMMGDSTAAGYAVTDALNTPGALLAAGLSAVADRPVRLRRLARVGATSRDLADQMAKVRGHRVDLAVIFIGGNDVIHRIRPADSVRHLQDVVRELSALGAAVVVGTCPDLGTVQPIGQPLRYVARRASRQLAAAQTIGVVEAGGRTVSLGGLLSDDFLAHPDELFGPDRFHPSARGYAHAAAAVLPSACAALGLLPEPEAAPALGRRDGVLPVDRAAVEAAERPGTEVSGARVAGRARGPRGRWATLMRRRPRTAPDEGGADATVAADAADAGGPGAPAATPAAVPADTPDPGNPGNATPEVSGTGPTG</sequence>
<dbReference type="EMBL" id="JBHSBH010000003">
    <property type="protein sequence ID" value="MFC3994855.1"/>
    <property type="molecule type" value="Genomic_DNA"/>
</dbReference>
<feature type="transmembrane region" description="Helical" evidence="2">
    <location>
        <begin position="12"/>
        <end position="34"/>
    </location>
</feature>
<dbReference type="Pfam" id="PF13472">
    <property type="entry name" value="Lipase_GDSL_2"/>
    <property type="match status" value="1"/>
</dbReference>
<feature type="compositionally biased region" description="Low complexity" evidence="1">
    <location>
        <begin position="297"/>
        <end position="312"/>
    </location>
</feature>
<dbReference type="Gene3D" id="3.40.50.1110">
    <property type="entry name" value="SGNH hydrolase"/>
    <property type="match status" value="1"/>
</dbReference>
<name>A0ABV8FFH1_9ACTN</name>
<dbReference type="PANTHER" id="PTHR30383">
    <property type="entry name" value="THIOESTERASE 1/PROTEASE 1/LYSOPHOSPHOLIPASE L1"/>
    <property type="match status" value="1"/>
</dbReference>
<feature type="domain" description="SGNH hydrolase-type esterase" evidence="3">
    <location>
        <begin position="70"/>
        <end position="245"/>
    </location>
</feature>
<comment type="caution">
    <text evidence="4">The sequence shown here is derived from an EMBL/GenBank/DDBJ whole genome shotgun (WGS) entry which is preliminary data.</text>
</comment>
<evidence type="ECO:0000313" key="5">
    <source>
        <dbReference type="Proteomes" id="UP001595847"/>
    </source>
</evidence>
<dbReference type="RefSeq" id="WP_378529959.1">
    <property type="nucleotide sequence ID" value="NZ_JBHSBH010000003.1"/>
</dbReference>
<dbReference type="PANTHER" id="PTHR30383:SF5">
    <property type="entry name" value="SGNH HYDROLASE-TYPE ESTERASE DOMAIN-CONTAINING PROTEIN"/>
    <property type="match status" value="1"/>
</dbReference>
<evidence type="ECO:0000256" key="2">
    <source>
        <dbReference type="SAM" id="Phobius"/>
    </source>
</evidence>
<dbReference type="InterPro" id="IPR036514">
    <property type="entry name" value="SGNH_hydro_sf"/>
</dbReference>
<reference evidence="5" key="1">
    <citation type="journal article" date="2019" name="Int. J. Syst. Evol. Microbiol.">
        <title>The Global Catalogue of Microorganisms (GCM) 10K type strain sequencing project: providing services to taxonomists for standard genome sequencing and annotation.</title>
        <authorList>
            <consortium name="The Broad Institute Genomics Platform"/>
            <consortium name="The Broad Institute Genome Sequencing Center for Infectious Disease"/>
            <person name="Wu L."/>
            <person name="Ma J."/>
        </authorList>
    </citation>
    <scope>NUCLEOTIDE SEQUENCE [LARGE SCALE GENOMIC DNA]</scope>
    <source>
        <strain evidence="5">TBRC 1826</strain>
    </source>
</reference>
<evidence type="ECO:0000259" key="3">
    <source>
        <dbReference type="Pfam" id="PF13472"/>
    </source>
</evidence>
<dbReference type="InterPro" id="IPR051532">
    <property type="entry name" value="Ester_Hydrolysis_Enzymes"/>
</dbReference>
<keyword evidence="4" id="KW-0378">Hydrolase</keyword>
<dbReference type="CDD" id="cd01836">
    <property type="entry name" value="FeeA_FeeB_like"/>
    <property type="match status" value="1"/>
</dbReference>
<organism evidence="4 5">
    <name type="scientific">Nocardiopsis sediminis</name>
    <dbReference type="NCBI Taxonomy" id="1778267"/>
    <lineage>
        <taxon>Bacteria</taxon>
        <taxon>Bacillati</taxon>
        <taxon>Actinomycetota</taxon>
        <taxon>Actinomycetes</taxon>
        <taxon>Streptosporangiales</taxon>
        <taxon>Nocardiopsidaceae</taxon>
        <taxon>Nocardiopsis</taxon>
    </lineage>
</organism>
<keyword evidence="5" id="KW-1185">Reference proteome</keyword>
<evidence type="ECO:0000313" key="4">
    <source>
        <dbReference type="EMBL" id="MFC3994855.1"/>
    </source>
</evidence>
<keyword evidence="2" id="KW-0812">Transmembrane</keyword>
<dbReference type="InterPro" id="IPR013830">
    <property type="entry name" value="SGNH_hydro"/>
</dbReference>
<keyword evidence="2" id="KW-0472">Membrane</keyword>
<accession>A0ABV8FFH1</accession>
<feature type="compositionally biased region" description="Low complexity" evidence="1">
    <location>
        <begin position="328"/>
        <end position="358"/>
    </location>
</feature>